<dbReference type="PANTHER" id="PTHR23221">
    <property type="entry name" value="GLYCOSYLPHOSPHATIDYLINOSITOL PHOSPHOLIPASE D"/>
    <property type="match status" value="1"/>
</dbReference>
<dbReference type="InterPro" id="IPR013517">
    <property type="entry name" value="FG-GAP"/>
</dbReference>
<dbReference type="PROSITE" id="PS00330">
    <property type="entry name" value="HEMOLYSIN_CALCIUM"/>
    <property type="match status" value="1"/>
</dbReference>
<name>A0A317F7G9_9PROT</name>
<evidence type="ECO:0000256" key="3">
    <source>
        <dbReference type="ARBA" id="ARBA00022801"/>
    </source>
</evidence>
<dbReference type="SUPFAM" id="SSF51120">
    <property type="entry name" value="beta-Roll"/>
    <property type="match status" value="3"/>
</dbReference>
<dbReference type="Pfam" id="PF00353">
    <property type="entry name" value="HemolysinCabind"/>
    <property type="match status" value="4"/>
</dbReference>
<reference evidence="6" key="1">
    <citation type="submission" date="2018-05" db="EMBL/GenBank/DDBJ databases">
        <authorList>
            <person name="Du Z."/>
            <person name="Wang X."/>
        </authorList>
    </citation>
    <scope>NUCLEOTIDE SEQUENCE [LARGE SCALE GENOMIC DNA]</scope>
    <source>
        <strain evidence="6">CQN31</strain>
    </source>
</reference>
<dbReference type="InterPro" id="IPR028994">
    <property type="entry name" value="Integrin_alpha_N"/>
</dbReference>
<dbReference type="SMART" id="SM00191">
    <property type="entry name" value="Int_alpha"/>
    <property type="match status" value="7"/>
</dbReference>
<dbReference type="GO" id="GO:0016787">
    <property type="term" value="F:hydrolase activity"/>
    <property type="evidence" value="ECO:0007669"/>
    <property type="project" value="UniProtKB-KW"/>
</dbReference>
<keyword evidence="6" id="KW-1185">Reference proteome</keyword>
<dbReference type="Gene3D" id="2.130.10.130">
    <property type="entry name" value="Integrin alpha, N-terminal"/>
    <property type="match status" value="4"/>
</dbReference>
<organism evidence="5 6">
    <name type="scientific">Falsiroseomonas bella</name>
    <dbReference type="NCBI Taxonomy" id="2184016"/>
    <lineage>
        <taxon>Bacteria</taxon>
        <taxon>Pseudomonadati</taxon>
        <taxon>Pseudomonadota</taxon>
        <taxon>Alphaproteobacteria</taxon>
        <taxon>Acetobacterales</taxon>
        <taxon>Roseomonadaceae</taxon>
        <taxon>Falsiroseomonas</taxon>
    </lineage>
</organism>
<evidence type="ECO:0000313" key="5">
    <source>
        <dbReference type="EMBL" id="PWS35131.1"/>
    </source>
</evidence>
<sequence length="1027" mass="101722">MAITAIDLAAVAAGIGGFVVQGQDANDQLGFSGTSAGDLNGDGFDDLILGARLADAAGNAKTNAGDSYVLLGRSEGFAEPIDAATLAAGIGGFVIHGQDAGDLSGQPVAAAGDVNNDGLDDVLIGAAEADGPDNTRYLAGDSFVVLGRSSGLGPAMDLAALGTLGFALNGPGAGDLSGSAVAGAGDVNGDGIADLVIGAPEGDADGDGKASAGDTYIVFGRAQGFSGPVDLAGIASGTSSEGIYIPGAFASIRSGQAAALAGDLNTDGLDDIIIGAPGLYALSGSGDGAAYVVYGTQGGLIDLARVAMGDGGFAITQDNWTTTRFGFSVSGAGDINADGHADLVMGNYWGGPPVHVVLGRAEGFGAAIELDQTAPTAGNFALLVQEANDRAGMSVASAGDVNGDGFDDLVIGAPGGDGAGNMRRDSGEAYVVFGRADAGGVNIRLSDIAAGIGGFAIYGQDPGDSAGRSVASAGDINGDGFDELVIGAHGADGPDNTKPDAGSSYVVFGRDFTASVTQLGTAAAEVLSGTDGDDVMVGGLGDDTLLGGRGKDVLKGGAGDDLLRIADLADRRVEGDRGDDTLALDGADLTLDLSQIPDTLLTGIEAIDITGSGANTLRLTQREVLNLSDTSNTLRVTANPDDTLDLADGGWTDGGLQGATRSFTQGNATVVLAVVPYGNPPAGVLVVGDADPNALDGGGGGDTLRGEGGDDTLNGGTGADLMQGGPGNDVYRVGEPQDILIEAGADGHDLVRSAVDWTLGDNFEDLRLIGTAGRIATGNALDNRLFGNAGANRMFGLDGDDTLDGGAGNDTMHGGAGNDLYVVDSIGDYVDEFDAGAGGHDLVVASVSYTLHFYLEALRLVGTADIDGACWTSGVLIGNDGSNLLTGSNGDDTLFGGAGNDTLFGQGGANRLIGGAGEDSFRIGAPMQARDTIVGFVSGEDRLALDAIGFGLPTGNLDGLVTPLGVARFQRTADGLATAEAGEWQFTQVIATGTLFFDADGSGAGAGVIIARLAGGAELAAGDIWIL</sequence>
<dbReference type="RefSeq" id="WP_109872776.1">
    <property type="nucleotide sequence ID" value="NZ_QGNA01000005.1"/>
</dbReference>
<dbReference type="SUPFAM" id="SSF69318">
    <property type="entry name" value="Integrin alpha N-terminal domain"/>
    <property type="match status" value="2"/>
</dbReference>
<evidence type="ECO:0000313" key="6">
    <source>
        <dbReference type="Proteomes" id="UP000245765"/>
    </source>
</evidence>
<evidence type="ECO:0000256" key="4">
    <source>
        <dbReference type="ARBA" id="ARBA00023180"/>
    </source>
</evidence>
<dbReference type="InterPro" id="IPR018511">
    <property type="entry name" value="Hemolysin-typ_Ca-bd_CS"/>
</dbReference>
<proteinExistence type="predicted"/>
<dbReference type="PANTHER" id="PTHR23221:SF7">
    <property type="entry name" value="PHOSPHATIDYLINOSITOL-GLYCAN-SPECIFIC PHOSPHOLIPASE D"/>
    <property type="match status" value="1"/>
</dbReference>
<gene>
    <name evidence="5" type="ORF">DFH01_22725</name>
</gene>
<evidence type="ECO:0000256" key="1">
    <source>
        <dbReference type="ARBA" id="ARBA00022729"/>
    </source>
</evidence>
<keyword evidence="2" id="KW-0677">Repeat</keyword>
<dbReference type="Pfam" id="PF01839">
    <property type="entry name" value="FG-GAP"/>
    <property type="match status" value="6"/>
</dbReference>
<keyword evidence="1" id="KW-0732">Signal</keyword>
<dbReference type="Proteomes" id="UP000245765">
    <property type="component" value="Unassembled WGS sequence"/>
</dbReference>
<dbReference type="InterPro" id="IPR013519">
    <property type="entry name" value="Int_alpha_beta-p"/>
</dbReference>
<protein>
    <submittedName>
        <fullName evidence="5">Uncharacterized protein</fullName>
    </submittedName>
</protein>
<dbReference type="AlphaFoldDB" id="A0A317F7G9"/>
<dbReference type="PROSITE" id="PS51470">
    <property type="entry name" value="FG_GAP"/>
    <property type="match status" value="4"/>
</dbReference>
<comment type="caution">
    <text evidence="5">The sequence shown here is derived from an EMBL/GenBank/DDBJ whole genome shotgun (WGS) entry which is preliminary data.</text>
</comment>
<dbReference type="Gene3D" id="2.150.10.10">
    <property type="entry name" value="Serralysin-like metalloprotease, C-terminal"/>
    <property type="match status" value="3"/>
</dbReference>
<evidence type="ECO:0000256" key="2">
    <source>
        <dbReference type="ARBA" id="ARBA00022737"/>
    </source>
</evidence>
<keyword evidence="3" id="KW-0378">Hydrolase</keyword>
<accession>A0A317F7G9</accession>
<dbReference type="EMBL" id="QGNA01000005">
    <property type="protein sequence ID" value="PWS35131.1"/>
    <property type="molecule type" value="Genomic_DNA"/>
</dbReference>
<dbReference type="GO" id="GO:0005509">
    <property type="term" value="F:calcium ion binding"/>
    <property type="evidence" value="ECO:0007669"/>
    <property type="project" value="InterPro"/>
</dbReference>
<dbReference type="OrthoDB" id="7230458at2"/>
<dbReference type="InterPro" id="IPR011049">
    <property type="entry name" value="Serralysin-like_metalloprot_C"/>
</dbReference>
<keyword evidence="4" id="KW-0325">Glycoprotein</keyword>
<dbReference type="PRINTS" id="PR00313">
    <property type="entry name" value="CABNDNGRPT"/>
</dbReference>
<dbReference type="InterPro" id="IPR001343">
    <property type="entry name" value="Hemolysn_Ca-bd"/>
</dbReference>